<organism evidence="2 3">
    <name type="scientific">Xanthomonas oryzae pv. oryzae (strain PXO99A)</name>
    <dbReference type="NCBI Taxonomy" id="360094"/>
    <lineage>
        <taxon>Bacteria</taxon>
        <taxon>Pseudomonadati</taxon>
        <taxon>Pseudomonadota</taxon>
        <taxon>Gammaproteobacteria</taxon>
        <taxon>Lysobacterales</taxon>
        <taxon>Lysobacteraceae</taxon>
        <taxon>Xanthomonas</taxon>
    </lineage>
</organism>
<evidence type="ECO:0000313" key="3">
    <source>
        <dbReference type="Proteomes" id="UP000001740"/>
    </source>
</evidence>
<gene>
    <name evidence="2" type="ordered locus">PXO_04036</name>
</gene>
<accession>A0A0K0GGP6</accession>
<dbReference type="Proteomes" id="UP000001740">
    <property type="component" value="Chromosome"/>
</dbReference>
<dbReference type="EMBL" id="CP000967">
    <property type="protein sequence ID" value="ACD57311.1"/>
    <property type="molecule type" value="Genomic_DNA"/>
</dbReference>
<evidence type="ECO:0000256" key="1">
    <source>
        <dbReference type="SAM" id="MobiDB-lite"/>
    </source>
</evidence>
<reference evidence="2 3" key="1">
    <citation type="journal article" date="2008" name="BMC Genomics">
        <title>Genome sequence and rapid evolution of the rice pathogen Xanthomonas oryzae pv. oryzae PXO99A.</title>
        <authorList>
            <person name="Salzberg S.L."/>
            <person name="Sommer D.D."/>
            <person name="Schatz M.C."/>
            <person name="Phillippy A.M."/>
            <person name="Rabinowicz P.D."/>
            <person name="Tsuge S."/>
            <person name="Furutani A."/>
            <person name="Ochiai H."/>
            <person name="Delcher A.L."/>
            <person name="Kelley D."/>
            <person name="Madupu R."/>
            <person name="Puiu D."/>
            <person name="Radune D."/>
            <person name="Shumway M."/>
            <person name="Trapnell C."/>
            <person name="Aparna G."/>
            <person name="Jha G."/>
            <person name="Pandey A."/>
            <person name="Patil P.B."/>
            <person name="Ishihara H."/>
            <person name="Meyer D.F."/>
            <person name="Szurek B."/>
            <person name="Verdier V."/>
            <person name="Koebnik R."/>
            <person name="Dow J.M."/>
            <person name="Ryan R.P."/>
            <person name="Hirata H."/>
            <person name="Tsuyumu S."/>
            <person name="Won Lee S."/>
            <person name="Seo Y.S."/>
            <person name="Sriariyanum M."/>
            <person name="Ronald P.C."/>
            <person name="Sonti R.V."/>
            <person name="Van Sluys M.A."/>
            <person name="Leach J.E."/>
            <person name="White F.F."/>
            <person name="Bogdanove A.J."/>
        </authorList>
    </citation>
    <scope>NUCLEOTIDE SEQUENCE [LARGE SCALE GENOMIC DNA]</scope>
    <source>
        <strain evidence="2 3">PXO99A</strain>
    </source>
</reference>
<proteinExistence type="predicted"/>
<name>A0A0K0GGP6_XANOP</name>
<dbReference type="AlphaFoldDB" id="A0A0K0GGP6"/>
<dbReference type="KEGG" id="xop:PXO_04036"/>
<feature type="region of interest" description="Disordered" evidence="1">
    <location>
        <begin position="1"/>
        <end position="37"/>
    </location>
</feature>
<dbReference type="HOGENOM" id="CLU_3350487_0_0_6"/>
<protein>
    <submittedName>
        <fullName evidence="2">Uncharacterized protein</fullName>
    </submittedName>
</protein>
<evidence type="ECO:0000313" key="2">
    <source>
        <dbReference type="EMBL" id="ACD57311.1"/>
    </source>
</evidence>
<sequence>MAIRYEGGLDATTGQAEPDLERTDDRSKIVQTAPATR</sequence>
<feature type="compositionally biased region" description="Basic and acidic residues" evidence="1">
    <location>
        <begin position="19"/>
        <end position="28"/>
    </location>
</feature>